<keyword evidence="9" id="KW-1185">Reference proteome</keyword>
<protein>
    <submittedName>
        <fullName evidence="8">Carboxypeptidase N subunit 2</fullName>
    </submittedName>
</protein>
<comment type="caution">
    <text evidence="8">The sequence shown here is derived from an EMBL/GenBank/DDBJ whole genome shotgun (WGS) entry which is preliminary data.</text>
</comment>
<evidence type="ECO:0000256" key="6">
    <source>
        <dbReference type="SAM" id="SignalP"/>
    </source>
</evidence>
<dbReference type="PROSITE" id="PS51450">
    <property type="entry name" value="LRR"/>
    <property type="match status" value="1"/>
</dbReference>
<dbReference type="OrthoDB" id="6159398at2759"/>
<evidence type="ECO:0000256" key="5">
    <source>
        <dbReference type="SAM" id="Phobius"/>
    </source>
</evidence>
<dbReference type="InterPro" id="IPR032675">
    <property type="entry name" value="LRR_dom_sf"/>
</dbReference>
<organism evidence="8 9">
    <name type="scientific">Holothuria leucospilota</name>
    <name type="common">Black long sea cucumber</name>
    <name type="synonym">Mertensiothuria leucospilota</name>
    <dbReference type="NCBI Taxonomy" id="206669"/>
    <lineage>
        <taxon>Eukaryota</taxon>
        <taxon>Metazoa</taxon>
        <taxon>Echinodermata</taxon>
        <taxon>Eleutherozoa</taxon>
        <taxon>Echinozoa</taxon>
        <taxon>Holothuroidea</taxon>
        <taxon>Aspidochirotacea</taxon>
        <taxon>Aspidochirotida</taxon>
        <taxon>Holothuriidae</taxon>
        <taxon>Holothuria</taxon>
    </lineage>
</organism>
<dbReference type="InterPro" id="IPR036179">
    <property type="entry name" value="Ig-like_dom_sf"/>
</dbReference>
<dbReference type="SUPFAM" id="SSF52058">
    <property type="entry name" value="L domain-like"/>
    <property type="match status" value="1"/>
</dbReference>
<feature type="transmembrane region" description="Helical" evidence="5">
    <location>
        <begin position="453"/>
        <end position="478"/>
    </location>
</feature>
<dbReference type="SUPFAM" id="SSF48726">
    <property type="entry name" value="Immunoglobulin"/>
    <property type="match status" value="1"/>
</dbReference>
<keyword evidence="3" id="KW-0677">Repeat</keyword>
<evidence type="ECO:0000256" key="4">
    <source>
        <dbReference type="ARBA" id="ARBA00023157"/>
    </source>
</evidence>
<dbReference type="InterPro" id="IPR001611">
    <property type="entry name" value="Leu-rich_rpt"/>
</dbReference>
<dbReference type="AlphaFoldDB" id="A0A9Q0YK00"/>
<keyword evidence="5" id="KW-0812">Transmembrane</keyword>
<keyword evidence="1" id="KW-0433">Leucine-rich repeat</keyword>
<dbReference type="GO" id="GO:0004180">
    <property type="term" value="F:carboxypeptidase activity"/>
    <property type="evidence" value="ECO:0007669"/>
    <property type="project" value="UniProtKB-KW"/>
</dbReference>
<dbReference type="PANTHER" id="PTHR24366:SF96">
    <property type="entry name" value="LEUCINE RICH REPEAT CONTAINING 53"/>
    <property type="match status" value="1"/>
</dbReference>
<dbReference type="InterPro" id="IPR000483">
    <property type="entry name" value="Cys-rich_flank_reg_C"/>
</dbReference>
<evidence type="ECO:0000256" key="2">
    <source>
        <dbReference type="ARBA" id="ARBA00022729"/>
    </source>
</evidence>
<dbReference type="InterPro" id="IPR003599">
    <property type="entry name" value="Ig_sub"/>
</dbReference>
<evidence type="ECO:0000259" key="7">
    <source>
        <dbReference type="PROSITE" id="PS50835"/>
    </source>
</evidence>
<feature type="domain" description="Ig-like" evidence="7">
    <location>
        <begin position="340"/>
        <end position="427"/>
    </location>
</feature>
<dbReference type="InterPro" id="IPR013783">
    <property type="entry name" value="Ig-like_fold"/>
</dbReference>
<reference evidence="8" key="1">
    <citation type="submission" date="2021-10" db="EMBL/GenBank/DDBJ databases">
        <title>Tropical sea cucumber genome reveals ecological adaptation and Cuvierian tubules defense mechanism.</title>
        <authorList>
            <person name="Chen T."/>
        </authorList>
    </citation>
    <scope>NUCLEOTIDE SEQUENCE</scope>
    <source>
        <strain evidence="8">Nanhai2018</strain>
        <tissue evidence="8">Muscle</tissue>
    </source>
</reference>
<keyword evidence="8" id="KW-0378">Hydrolase</keyword>
<dbReference type="Gene3D" id="3.80.10.10">
    <property type="entry name" value="Ribonuclease Inhibitor"/>
    <property type="match status" value="2"/>
</dbReference>
<evidence type="ECO:0000313" key="9">
    <source>
        <dbReference type="Proteomes" id="UP001152320"/>
    </source>
</evidence>
<evidence type="ECO:0000256" key="1">
    <source>
        <dbReference type="ARBA" id="ARBA00022614"/>
    </source>
</evidence>
<dbReference type="PROSITE" id="PS50835">
    <property type="entry name" value="IG_LIKE"/>
    <property type="match status" value="1"/>
</dbReference>
<dbReference type="EMBL" id="JAIZAY010000019">
    <property type="protein sequence ID" value="KAJ8024008.1"/>
    <property type="molecule type" value="Genomic_DNA"/>
</dbReference>
<sequence length="652" mass="74034">MTKVWHTLFSLIWGAVILDCATCFVVAQRDTSSVCSQLCPCRCLLTKSVFDCSNKSQTLNSLGEIMGGSCGSLRDFTTFNFSQNNFQDFNNFVMEGAGDWPSPCSLDLSHNKLTQVENLQFYRCRTISVDLSYNNLTNLLSIAVDLEGYRLLASFIDFKFNFSHNQITSLRDFIYMEPTFPFHTFGDNTELNFIIDLSFNLIATLSLPNFFFFMLPYRGMIFKNATISLHNNRISSLESYPNIDGFDNFNEPNILLDLRQNLLSSLPPPIGSTDPYSFHLSLEGNPWNCDCHQKWIADSSSKLRQIINNRHSTQPFCQHPENVKDRPLLSLKSVEFVCPPEVDRTVSLDYTPSLGDTVELICPLFGGDPAIENIEWKIWAKKDLQKSYFSLKTCANCSFVVNDIDHHFAGIYQCTAYNGIKVSSNISVSLHEELLAEDIDPASQMSCRGRCHIWPTIILLLLLVIVSFGFIFVSYKLYRASLSRFSMGTNPDLDRSNVSSSDRLSFPVSVPSLPVMSSTSTGSVDLTHVQEYREPTNKETPKADDDLWYEEVSYQRESGNAKTRDIEKSTDGNVSKVASTVRHQMTGLKPSYNNRKILTDRKDTIKNASTDEDDYEDTNYEQYSQLNVIHEYESHVSYQTLNLPQRTSSTHQ</sequence>
<dbReference type="Proteomes" id="UP001152320">
    <property type="component" value="Chromosome 19"/>
</dbReference>
<accession>A0A9Q0YK00</accession>
<keyword evidence="5" id="KW-0472">Membrane</keyword>
<proteinExistence type="predicted"/>
<evidence type="ECO:0000256" key="3">
    <source>
        <dbReference type="ARBA" id="ARBA00022737"/>
    </source>
</evidence>
<feature type="chain" id="PRO_5040271126" evidence="6">
    <location>
        <begin position="24"/>
        <end position="652"/>
    </location>
</feature>
<feature type="signal peptide" evidence="6">
    <location>
        <begin position="1"/>
        <end position="23"/>
    </location>
</feature>
<evidence type="ECO:0000313" key="8">
    <source>
        <dbReference type="EMBL" id="KAJ8024008.1"/>
    </source>
</evidence>
<name>A0A9Q0YK00_HOLLE</name>
<keyword evidence="4" id="KW-1015">Disulfide bond</keyword>
<dbReference type="SMART" id="SM00409">
    <property type="entry name" value="IG"/>
    <property type="match status" value="1"/>
</dbReference>
<dbReference type="PANTHER" id="PTHR24366">
    <property type="entry name" value="IG(IMMUNOGLOBULIN) AND LRR(LEUCINE RICH REPEAT) DOMAINS"/>
    <property type="match status" value="1"/>
</dbReference>
<dbReference type="InterPro" id="IPR007110">
    <property type="entry name" value="Ig-like_dom"/>
</dbReference>
<gene>
    <name evidence="8" type="ORF">HOLleu_36609</name>
</gene>
<keyword evidence="8" id="KW-0121">Carboxypeptidase</keyword>
<dbReference type="Gene3D" id="2.60.40.10">
    <property type="entry name" value="Immunoglobulins"/>
    <property type="match status" value="1"/>
</dbReference>
<keyword evidence="2 6" id="KW-0732">Signal</keyword>
<keyword evidence="5" id="KW-1133">Transmembrane helix</keyword>
<dbReference type="SMART" id="SM00082">
    <property type="entry name" value="LRRCT"/>
    <property type="match status" value="1"/>
</dbReference>
<keyword evidence="8" id="KW-0645">Protease</keyword>